<evidence type="ECO:0000256" key="8">
    <source>
        <dbReference type="ARBA" id="ARBA00038436"/>
    </source>
</evidence>
<evidence type="ECO:0000256" key="1">
    <source>
        <dbReference type="ARBA" id="ARBA00004429"/>
    </source>
</evidence>
<feature type="transmembrane region" description="Helical" evidence="9">
    <location>
        <begin position="21"/>
        <end position="41"/>
    </location>
</feature>
<keyword evidence="4 9" id="KW-0997">Cell inner membrane</keyword>
<keyword evidence="12" id="KW-1185">Reference proteome</keyword>
<comment type="caution">
    <text evidence="11">The sequence shown here is derived from an EMBL/GenBank/DDBJ whole genome shotgun (WGS) entry which is preliminary data.</text>
</comment>
<evidence type="ECO:0000256" key="9">
    <source>
        <dbReference type="RuleBase" id="RU369079"/>
    </source>
</evidence>
<sequence>MMRAKETRPTVADRLADGFGLLGGIAILFLAGLVFCDVVGRTLGSPIFGARDIMVMTLAVIAASGFASGATHGVHIAIDALQNFLPPWLRRSQLLLADLISLAILAILSWRSFVGGTEAGDFGERTMLLSLPHAPFYFALSLGLGLYALVVVFDIVKQLKPGNDDAE</sequence>
<evidence type="ECO:0000256" key="4">
    <source>
        <dbReference type="ARBA" id="ARBA00022519"/>
    </source>
</evidence>
<dbReference type="PANTHER" id="PTHR35011:SF10">
    <property type="entry name" value="TRAP TRANSPORTER SMALL PERMEASE PROTEIN"/>
    <property type="match status" value="1"/>
</dbReference>
<protein>
    <recommendedName>
        <fullName evidence="9">TRAP transporter small permease protein</fullName>
    </recommendedName>
</protein>
<feature type="transmembrane region" description="Helical" evidence="9">
    <location>
        <begin position="53"/>
        <end position="74"/>
    </location>
</feature>
<keyword evidence="2 9" id="KW-0813">Transport</keyword>
<comment type="similarity">
    <text evidence="8 9">Belongs to the TRAP transporter small permease family.</text>
</comment>
<dbReference type="GO" id="GO:0015740">
    <property type="term" value="P:C4-dicarboxylate transport"/>
    <property type="evidence" value="ECO:0007669"/>
    <property type="project" value="TreeGrafter"/>
</dbReference>
<comment type="subcellular location">
    <subcellularLocation>
        <location evidence="1 9">Cell inner membrane</location>
        <topology evidence="1 9">Multi-pass membrane protein</topology>
    </subcellularLocation>
</comment>
<evidence type="ECO:0000256" key="5">
    <source>
        <dbReference type="ARBA" id="ARBA00022692"/>
    </source>
</evidence>
<organism evidence="11 12">
    <name type="scientific">Nitratireductor pacificus pht-3B</name>
    <dbReference type="NCBI Taxonomy" id="391937"/>
    <lineage>
        <taxon>Bacteria</taxon>
        <taxon>Pseudomonadati</taxon>
        <taxon>Pseudomonadota</taxon>
        <taxon>Alphaproteobacteria</taxon>
        <taxon>Hyphomicrobiales</taxon>
        <taxon>Phyllobacteriaceae</taxon>
        <taxon>Nitratireductor</taxon>
    </lineage>
</organism>
<evidence type="ECO:0000313" key="11">
    <source>
        <dbReference type="EMBL" id="EKF20882.1"/>
    </source>
</evidence>
<feature type="domain" description="Tripartite ATP-independent periplasmic transporters DctQ component" evidence="10">
    <location>
        <begin position="31"/>
        <end position="159"/>
    </location>
</feature>
<comment type="function">
    <text evidence="9">Part of the tripartite ATP-independent periplasmic (TRAP) transport system.</text>
</comment>
<keyword evidence="5 9" id="KW-0812">Transmembrane</keyword>
<name>K2MU06_9HYPH</name>
<dbReference type="PANTHER" id="PTHR35011">
    <property type="entry name" value="2,3-DIKETO-L-GULONATE TRAP TRANSPORTER SMALL PERMEASE PROTEIN YIAM"/>
    <property type="match status" value="1"/>
</dbReference>
<dbReference type="eggNOG" id="COG3090">
    <property type="taxonomic scope" value="Bacteria"/>
</dbReference>
<dbReference type="Proteomes" id="UP000006786">
    <property type="component" value="Unassembled WGS sequence"/>
</dbReference>
<evidence type="ECO:0000256" key="2">
    <source>
        <dbReference type="ARBA" id="ARBA00022448"/>
    </source>
</evidence>
<dbReference type="GO" id="GO:0022857">
    <property type="term" value="F:transmembrane transporter activity"/>
    <property type="evidence" value="ECO:0007669"/>
    <property type="project" value="UniProtKB-UniRule"/>
</dbReference>
<dbReference type="OrthoDB" id="7854755at2"/>
<dbReference type="PATRIC" id="fig|391937.3.peg.174"/>
<dbReference type="AlphaFoldDB" id="K2MU06"/>
<dbReference type="EMBL" id="AMRM01000001">
    <property type="protein sequence ID" value="EKF20882.1"/>
    <property type="molecule type" value="Genomic_DNA"/>
</dbReference>
<comment type="subunit">
    <text evidence="9">The complex comprises the extracytoplasmic solute receptor protein and the two transmembrane proteins.</text>
</comment>
<evidence type="ECO:0000256" key="3">
    <source>
        <dbReference type="ARBA" id="ARBA00022475"/>
    </source>
</evidence>
<dbReference type="STRING" id="391937.NA2_00850"/>
<reference evidence="11 12" key="1">
    <citation type="journal article" date="2012" name="J. Bacteriol.">
        <title>Genome Sequence of Nitratireductor pacificus Type Strain pht-3B.</title>
        <authorList>
            <person name="Lai Q."/>
            <person name="Li G."/>
            <person name="Shao Z."/>
        </authorList>
    </citation>
    <scope>NUCLEOTIDE SEQUENCE [LARGE SCALE GENOMIC DNA]</scope>
    <source>
        <strain evidence="12">pht-3B</strain>
    </source>
</reference>
<accession>K2MU06</accession>
<keyword evidence="7 9" id="KW-0472">Membrane</keyword>
<feature type="transmembrane region" description="Helical" evidence="9">
    <location>
        <begin position="94"/>
        <end position="114"/>
    </location>
</feature>
<keyword evidence="6 9" id="KW-1133">Transmembrane helix</keyword>
<evidence type="ECO:0000256" key="6">
    <source>
        <dbReference type="ARBA" id="ARBA00022989"/>
    </source>
</evidence>
<gene>
    <name evidence="11" type="ORF">NA2_00850</name>
</gene>
<proteinExistence type="inferred from homology"/>
<evidence type="ECO:0000313" key="12">
    <source>
        <dbReference type="Proteomes" id="UP000006786"/>
    </source>
</evidence>
<feature type="transmembrane region" description="Helical" evidence="9">
    <location>
        <begin position="134"/>
        <end position="156"/>
    </location>
</feature>
<keyword evidence="3" id="KW-1003">Cell membrane</keyword>
<dbReference type="InterPro" id="IPR055348">
    <property type="entry name" value="DctQ"/>
</dbReference>
<dbReference type="GO" id="GO:0005886">
    <property type="term" value="C:plasma membrane"/>
    <property type="evidence" value="ECO:0007669"/>
    <property type="project" value="UniProtKB-SubCell"/>
</dbReference>
<dbReference type="InterPro" id="IPR007387">
    <property type="entry name" value="TRAP_DctQ"/>
</dbReference>
<evidence type="ECO:0000259" key="10">
    <source>
        <dbReference type="Pfam" id="PF04290"/>
    </source>
</evidence>
<evidence type="ECO:0000256" key="7">
    <source>
        <dbReference type="ARBA" id="ARBA00023136"/>
    </source>
</evidence>
<dbReference type="Pfam" id="PF04290">
    <property type="entry name" value="DctQ"/>
    <property type="match status" value="1"/>
</dbReference>